<dbReference type="Proteomes" id="UP000006854">
    <property type="component" value="Chromosome"/>
</dbReference>
<sequence>MMHRGGTPSGDSMEDLIAFLRARLDEDEELALQAQQLGGAPSWDSAADVLLLPGLKTRRRLAEQGVPDALQDAVEAHAARHDPARVLADVDAKRRIVTAYEEAATEFQDIGPGMVSYDRMVGSVSSLRTAIECLSLAYADHPDYQDMWRP</sequence>
<reference evidence="1 2" key="1">
    <citation type="journal article" date="2011" name="BMC Genomics">
        <title>Genome-wide analysis of the role of GlnR in Streptomyces venezuelae provides new insights into global nitrogen regulation in actinomycetes.</title>
        <authorList>
            <person name="Pullan S.T."/>
            <person name="Bibb M.J."/>
            <person name="Merrick M."/>
        </authorList>
    </citation>
    <scope>NUCLEOTIDE SEQUENCE [LARGE SCALE GENOMIC DNA]</scope>
    <source>
        <strain evidence="2">ATCC 10712 / CBS 650.69 / DSM 40230 / JCM 4526 / NBRC 13096 / PD 04745</strain>
    </source>
</reference>
<accession>F2R0T8</accession>
<gene>
    <name evidence="1" type="ordered locus">SVEN_2169</name>
</gene>
<dbReference type="KEGG" id="sve:SVEN_2169"/>
<evidence type="ECO:0000313" key="2">
    <source>
        <dbReference type="Proteomes" id="UP000006854"/>
    </source>
</evidence>
<dbReference type="HOGENOM" id="CLU_146101_0_0_11"/>
<dbReference type="InterPro" id="IPR046193">
    <property type="entry name" value="DUF6221"/>
</dbReference>
<name>F2R0T8_STRVP</name>
<proteinExistence type="predicted"/>
<dbReference type="PATRIC" id="fig|953739.5.peg.4326"/>
<dbReference type="AlphaFoldDB" id="F2R0T8"/>
<organism evidence="1 2">
    <name type="scientific">Streptomyces venezuelae (strain ATCC 10712 / CBS 650.69 / DSM 40230 / JCM 4526 / NBRC 13096 / PD 04745)</name>
    <dbReference type="NCBI Taxonomy" id="953739"/>
    <lineage>
        <taxon>Bacteria</taxon>
        <taxon>Bacillati</taxon>
        <taxon>Actinomycetota</taxon>
        <taxon>Actinomycetes</taxon>
        <taxon>Kitasatosporales</taxon>
        <taxon>Streptomycetaceae</taxon>
        <taxon>Streptomyces</taxon>
    </lineage>
</organism>
<dbReference type="STRING" id="953739.SVEN_2169"/>
<keyword evidence="2" id="KW-1185">Reference proteome</keyword>
<protein>
    <submittedName>
        <fullName evidence="1">Uncharacterized protein</fullName>
    </submittedName>
</protein>
<dbReference type="Pfam" id="PF19730">
    <property type="entry name" value="DUF6221"/>
    <property type="match status" value="1"/>
</dbReference>
<dbReference type="EMBL" id="FR845719">
    <property type="protein sequence ID" value="CCA55455.1"/>
    <property type="molecule type" value="Genomic_DNA"/>
</dbReference>
<evidence type="ECO:0000313" key="1">
    <source>
        <dbReference type="EMBL" id="CCA55455.1"/>
    </source>
</evidence>